<keyword evidence="8" id="KW-0723">Serine/threonine-protein kinase</keyword>
<comment type="caution">
    <text evidence="25">The sequence shown here is derived from an EMBL/GenBank/DDBJ whole genome shotgun (WGS) entry which is preliminary data.</text>
</comment>
<dbReference type="AlphaFoldDB" id="A0A2T7NQ66"/>
<comment type="subcellular location">
    <subcellularLocation>
        <location evidence="2">Cytoplasm</location>
    </subcellularLocation>
</comment>
<feature type="compositionally biased region" description="Basic and acidic residues" evidence="23">
    <location>
        <begin position="39"/>
        <end position="48"/>
    </location>
</feature>
<keyword evidence="12" id="KW-0418">Kinase</keyword>
<feature type="compositionally biased region" description="Basic and acidic residues" evidence="23">
    <location>
        <begin position="129"/>
        <end position="147"/>
    </location>
</feature>
<evidence type="ECO:0000256" key="4">
    <source>
        <dbReference type="ARBA" id="ARBA00012513"/>
    </source>
</evidence>
<dbReference type="GO" id="GO:0016787">
    <property type="term" value="F:hydrolase activity"/>
    <property type="evidence" value="ECO:0007669"/>
    <property type="project" value="UniProtKB-KW"/>
</dbReference>
<evidence type="ECO:0000256" key="13">
    <source>
        <dbReference type="ARBA" id="ARBA00022801"/>
    </source>
</evidence>
<feature type="region of interest" description="Disordered" evidence="23">
    <location>
        <begin position="491"/>
        <end position="555"/>
    </location>
</feature>
<evidence type="ECO:0000256" key="5">
    <source>
        <dbReference type="ARBA" id="ARBA00016038"/>
    </source>
</evidence>
<evidence type="ECO:0000256" key="9">
    <source>
        <dbReference type="ARBA" id="ARBA00022679"/>
    </source>
</evidence>
<dbReference type="Pfam" id="PF01163">
    <property type="entry name" value="RIO1"/>
    <property type="match status" value="1"/>
</dbReference>
<keyword evidence="10" id="KW-0479">Metal-binding</keyword>
<keyword evidence="13" id="KW-0378">Hydrolase</keyword>
<dbReference type="Gene3D" id="1.10.510.10">
    <property type="entry name" value="Transferase(Phosphotransferase) domain 1"/>
    <property type="match status" value="1"/>
</dbReference>
<dbReference type="EC" id="2.7.11.1" evidence="4"/>
<name>A0A2T7NQ66_POMCA</name>
<dbReference type="OrthoDB" id="205248at2759"/>
<dbReference type="PANTHER" id="PTHR45723">
    <property type="entry name" value="SERINE/THREONINE-PROTEIN KINASE RIO1"/>
    <property type="match status" value="1"/>
</dbReference>
<dbReference type="GO" id="GO:0005778">
    <property type="term" value="C:peroxisomal membrane"/>
    <property type="evidence" value="ECO:0007669"/>
    <property type="project" value="InterPro"/>
</dbReference>
<keyword evidence="7" id="KW-0690">Ribosome biogenesis</keyword>
<dbReference type="PROSITE" id="PS01245">
    <property type="entry name" value="RIO1"/>
    <property type="match status" value="1"/>
</dbReference>
<comment type="catalytic activity">
    <reaction evidence="17">
        <text>L-seryl-[protein] + ATP = O-phospho-L-seryl-[protein] + ADP + H(+)</text>
        <dbReference type="Rhea" id="RHEA:17989"/>
        <dbReference type="Rhea" id="RHEA-COMP:9863"/>
        <dbReference type="Rhea" id="RHEA-COMP:11604"/>
        <dbReference type="ChEBI" id="CHEBI:15378"/>
        <dbReference type="ChEBI" id="CHEBI:29999"/>
        <dbReference type="ChEBI" id="CHEBI:30616"/>
        <dbReference type="ChEBI" id="CHEBI:83421"/>
        <dbReference type="ChEBI" id="CHEBI:456216"/>
        <dbReference type="EC" id="2.7.11.1"/>
    </reaction>
</comment>
<comment type="subunit">
    <text evidence="20">Associates with the precursor of the 40S ribosome subunit. Interacts (via its N-terminus) with PRMT5 (via its N-terminus). Interacts with WDR77. Found in a PRMT5 complex composed of PRMT5, WDR77 and RIOK1. Interacts (via its C-terminus) with NCL; this interaction targets NCL for PRTM5 methylation.</text>
</comment>
<evidence type="ECO:0000256" key="23">
    <source>
        <dbReference type="SAM" id="MobiDB-lite"/>
    </source>
</evidence>
<dbReference type="FunFam" id="3.30.200.20:FF:000148">
    <property type="entry name" value="Serine/threonine-protein kinase RIO1"/>
    <property type="match status" value="1"/>
</dbReference>
<evidence type="ECO:0000313" key="25">
    <source>
        <dbReference type="EMBL" id="PVD23319.1"/>
    </source>
</evidence>
<dbReference type="GO" id="GO:0007031">
    <property type="term" value="P:peroxisome organization"/>
    <property type="evidence" value="ECO:0007669"/>
    <property type="project" value="InterPro"/>
</dbReference>
<dbReference type="InterPro" id="IPR000719">
    <property type="entry name" value="Prot_kinase_dom"/>
</dbReference>
<evidence type="ECO:0000259" key="24">
    <source>
        <dbReference type="PROSITE" id="PS50011"/>
    </source>
</evidence>
<evidence type="ECO:0000256" key="3">
    <source>
        <dbReference type="ARBA" id="ARBA00009196"/>
    </source>
</evidence>
<evidence type="ECO:0000256" key="2">
    <source>
        <dbReference type="ARBA" id="ARBA00004496"/>
    </source>
</evidence>
<dbReference type="GO" id="GO:0042254">
    <property type="term" value="P:ribosome biogenesis"/>
    <property type="evidence" value="ECO:0007669"/>
    <property type="project" value="UniProtKB-KW"/>
</dbReference>
<dbReference type="InterPro" id="IPR006966">
    <property type="entry name" value="Peroxin-3"/>
</dbReference>
<dbReference type="InterPro" id="IPR051272">
    <property type="entry name" value="RIO-type_Ser/Thr_kinase"/>
</dbReference>
<evidence type="ECO:0000256" key="8">
    <source>
        <dbReference type="ARBA" id="ARBA00022527"/>
    </source>
</evidence>
<accession>A0A2T7NQ66</accession>
<proteinExistence type="inferred from homology"/>
<evidence type="ECO:0000256" key="19">
    <source>
        <dbReference type="ARBA" id="ARBA00057025"/>
    </source>
</evidence>
<dbReference type="SMART" id="SM00090">
    <property type="entry name" value="RIO"/>
    <property type="match status" value="1"/>
</dbReference>
<evidence type="ECO:0000256" key="7">
    <source>
        <dbReference type="ARBA" id="ARBA00022517"/>
    </source>
</evidence>
<comment type="cofactor">
    <cofactor evidence="1">
        <name>Mg(2+)</name>
        <dbReference type="ChEBI" id="CHEBI:18420"/>
    </cofactor>
</comment>
<dbReference type="SUPFAM" id="SSF56112">
    <property type="entry name" value="Protein kinase-like (PK-like)"/>
    <property type="match status" value="1"/>
</dbReference>
<feature type="compositionally biased region" description="Basic and acidic residues" evidence="23">
    <location>
        <begin position="523"/>
        <end position="543"/>
    </location>
</feature>
<evidence type="ECO:0000256" key="20">
    <source>
        <dbReference type="ARBA" id="ARBA00063876"/>
    </source>
</evidence>
<feature type="domain" description="Protein kinase" evidence="24">
    <location>
        <begin position="169"/>
        <end position="607"/>
    </location>
</feature>
<dbReference type="GO" id="GO:0004674">
    <property type="term" value="F:protein serine/threonine kinase activity"/>
    <property type="evidence" value="ECO:0007669"/>
    <property type="project" value="UniProtKB-KW"/>
</dbReference>
<comment type="catalytic activity">
    <reaction evidence="18">
        <text>ATP + H2O = ADP + phosphate + H(+)</text>
        <dbReference type="Rhea" id="RHEA:13065"/>
        <dbReference type="ChEBI" id="CHEBI:15377"/>
        <dbReference type="ChEBI" id="CHEBI:15378"/>
        <dbReference type="ChEBI" id="CHEBI:30616"/>
        <dbReference type="ChEBI" id="CHEBI:43474"/>
        <dbReference type="ChEBI" id="CHEBI:456216"/>
    </reaction>
</comment>
<dbReference type="Pfam" id="PF04882">
    <property type="entry name" value="Peroxin-3"/>
    <property type="match status" value="2"/>
</dbReference>
<evidence type="ECO:0000256" key="12">
    <source>
        <dbReference type="ARBA" id="ARBA00022777"/>
    </source>
</evidence>
<dbReference type="FunFam" id="1.10.510.10:FF:000232">
    <property type="entry name" value="Serine/threonine-protein kinase RIO1"/>
    <property type="match status" value="1"/>
</dbReference>
<feature type="region of interest" description="Disordered" evidence="23">
    <location>
        <begin position="122"/>
        <end position="147"/>
    </location>
</feature>
<evidence type="ECO:0000313" key="26">
    <source>
        <dbReference type="Proteomes" id="UP000245119"/>
    </source>
</evidence>
<dbReference type="InterPro" id="IPR011009">
    <property type="entry name" value="Kinase-like_dom_sf"/>
</dbReference>
<dbReference type="InterPro" id="IPR018934">
    <property type="entry name" value="RIO_dom"/>
</dbReference>
<evidence type="ECO:0000256" key="6">
    <source>
        <dbReference type="ARBA" id="ARBA00022490"/>
    </source>
</evidence>
<keyword evidence="26" id="KW-1185">Reference proteome</keyword>
<protein>
    <recommendedName>
        <fullName evidence="5">Serine/threonine-protein kinase RIO1</fullName>
        <ecNumber evidence="4">2.7.11.1</ecNumber>
    </recommendedName>
    <alternativeName>
        <fullName evidence="22">RIO kinase 1</fullName>
    </alternativeName>
    <alternativeName>
        <fullName evidence="21">Serine/threonine-protein kinase rio1</fullName>
    </alternativeName>
</protein>
<dbReference type="EMBL" id="PZQS01000010">
    <property type="protein sequence ID" value="PVD23319.1"/>
    <property type="molecule type" value="Genomic_DNA"/>
</dbReference>
<keyword evidence="14" id="KW-0067">ATP-binding</keyword>
<dbReference type="GO" id="GO:0005524">
    <property type="term" value="F:ATP binding"/>
    <property type="evidence" value="ECO:0007669"/>
    <property type="project" value="UniProtKB-KW"/>
</dbReference>
<keyword evidence="6" id="KW-0963">Cytoplasm</keyword>
<comment type="function">
    <text evidence="19">Involved in the final steps of cytoplasmic maturation of the 40S ribosomal subunit. Involved in processing of 18S-E pre-rRNA to the mature 18S rRNA. Required for the recycling of NOB1 and PNO1 from the late 40S precursor. The association with the very late 40S subunit intermediate may involve a translation-like checkpoint point cycle preceeding the binding to the 60S ribosomal subunit. Despite the protein kinase domain is proposed to act predominantly as an ATPase. The catalytic activity regulates its dynamic association with the 40S subunit. In addition to its role in ribosomal biogenesis acts as an adapter protein by recruiting NCL/nucleolin the to PRMT5 complex for its symmetrical methylation.</text>
</comment>
<evidence type="ECO:0000256" key="14">
    <source>
        <dbReference type="ARBA" id="ARBA00022840"/>
    </source>
</evidence>
<dbReference type="Gene3D" id="3.30.200.20">
    <property type="entry name" value="Phosphorylase Kinase, domain 1"/>
    <property type="match status" value="1"/>
</dbReference>
<dbReference type="GO" id="GO:0046872">
    <property type="term" value="F:metal ion binding"/>
    <property type="evidence" value="ECO:0007669"/>
    <property type="project" value="UniProtKB-KW"/>
</dbReference>
<gene>
    <name evidence="25" type="ORF">C0Q70_16587</name>
</gene>
<evidence type="ECO:0000256" key="15">
    <source>
        <dbReference type="ARBA" id="ARBA00022842"/>
    </source>
</evidence>
<evidence type="ECO:0000256" key="1">
    <source>
        <dbReference type="ARBA" id="ARBA00001946"/>
    </source>
</evidence>
<dbReference type="CDD" id="cd05147">
    <property type="entry name" value="RIO1_euk"/>
    <property type="match status" value="1"/>
</dbReference>
<evidence type="ECO:0000256" key="11">
    <source>
        <dbReference type="ARBA" id="ARBA00022741"/>
    </source>
</evidence>
<dbReference type="PROSITE" id="PS50011">
    <property type="entry name" value="PROTEIN_KINASE_DOM"/>
    <property type="match status" value="1"/>
</dbReference>
<reference evidence="25 26" key="1">
    <citation type="submission" date="2018-04" db="EMBL/GenBank/DDBJ databases">
        <title>The genome of golden apple snail Pomacea canaliculata provides insight into stress tolerance and invasive adaptation.</title>
        <authorList>
            <person name="Liu C."/>
            <person name="Liu B."/>
            <person name="Ren Y."/>
            <person name="Zhang Y."/>
            <person name="Wang H."/>
            <person name="Li S."/>
            <person name="Jiang F."/>
            <person name="Yin L."/>
            <person name="Zhang G."/>
            <person name="Qian W."/>
            <person name="Fan W."/>
        </authorList>
    </citation>
    <scope>NUCLEOTIDE SEQUENCE [LARGE SCALE GENOMIC DNA]</scope>
    <source>
        <strain evidence="25">SZHN2017</strain>
        <tissue evidence="25">Muscle</tissue>
    </source>
</reference>
<evidence type="ECO:0000256" key="10">
    <source>
        <dbReference type="ARBA" id="ARBA00022723"/>
    </source>
</evidence>
<dbReference type="STRING" id="400727.A0A2T7NQ66"/>
<dbReference type="InterPro" id="IPR000687">
    <property type="entry name" value="RIO_kinase"/>
</dbReference>
<organism evidence="25 26">
    <name type="scientific">Pomacea canaliculata</name>
    <name type="common">Golden apple snail</name>
    <dbReference type="NCBI Taxonomy" id="400727"/>
    <lineage>
        <taxon>Eukaryota</taxon>
        <taxon>Metazoa</taxon>
        <taxon>Spiralia</taxon>
        <taxon>Lophotrochozoa</taxon>
        <taxon>Mollusca</taxon>
        <taxon>Gastropoda</taxon>
        <taxon>Caenogastropoda</taxon>
        <taxon>Architaenioglossa</taxon>
        <taxon>Ampullarioidea</taxon>
        <taxon>Ampullariidae</taxon>
        <taxon>Pomacea</taxon>
    </lineage>
</organism>
<feature type="compositionally biased region" description="Low complexity" evidence="23">
    <location>
        <begin position="81"/>
        <end position="96"/>
    </location>
</feature>
<evidence type="ECO:0000256" key="17">
    <source>
        <dbReference type="ARBA" id="ARBA00048679"/>
    </source>
</evidence>
<evidence type="ECO:0000256" key="22">
    <source>
        <dbReference type="ARBA" id="ARBA00076008"/>
    </source>
</evidence>
<keyword evidence="15" id="KW-0460">Magnesium</keyword>
<comment type="catalytic activity">
    <reaction evidence="16">
        <text>L-threonyl-[protein] + ATP = O-phospho-L-threonyl-[protein] + ADP + H(+)</text>
        <dbReference type="Rhea" id="RHEA:46608"/>
        <dbReference type="Rhea" id="RHEA-COMP:11060"/>
        <dbReference type="Rhea" id="RHEA-COMP:11605"/>
        <dbReference type="ChEBI" id="CHEBI:15378"/>
        <dbReference type="ChEBI" id="CHEBI:30013"/>
        <dbReference type="ChEBI" id="CHEBI:30616"/>
        <dbReference type="ChEBI" id="CHEBI:61977"/>
        <dbReference type="ChEBI" id="CHEBI:456216"/>
        <dbReference type="EC" id="2.7.11.1"/>
    </reaction>
</comment>
<feature type="region of interest" description="Disordered" evidence="23">
    <location>
        <begin position="25"/>
        <end position="100"/>
    </location>
</feature>
<dbReference type="Proteomes" id="UP000245119">
    <property type="component" value="Linkage Group LG10"/>
</dbReference>
<sequence>MVIASVVVMQRSIMASDIVPGQFDDADEELSHSSSSESKTADDIRQTSDQEDIDEEIEDDEDDWHFDMYDQDGNLTKRVQSRGGSNQQSQSSKVSGFQPREKLLSQYSNKVDFGKLPDSATSALHSLSKKTEADRNRMKDKADRATTDSVLDPRTKMLIFRLLSKGILHEITGSISTGKEANVFRGEKHTPNGTEYFALKVYKTSILTFKKREKYVDGDYRLRRGYCGPNPRKMIRTWAEKEIRNLTRIHQSGIPCPAPVLLKDHILLMSFIGSKDGIAAPLLKNTQLSQEKACELYLEIVQDMRKLYQTCHLIHADLSEFNLLYHEGKAYMIDVSQAVEHDHPNALVFLRKDCANITEFFQRRGVATMLVKELFEFITDPTITSDNVEQYLEVAMEKALVRSHNGLTEQDKIDEEVFKNVFIPRMLTEVEHYEEDVQRKLKGEDIEAHYHTVTGLKSDLSGAQQIPQLLEEKLQLASLDVDDCCSEKGTLAENSAGEETYSSSDEEGNPETDGRKTKGAKRPKNETTEEKKERKKEVKDARKEKRQHHFDSNQRTCNMTVLSMLPNLRESINKELNSDSITHLLQSSPPNKMSLWEQLKIITMTRIMIVVYGCCLLSLLLRVQLNVVGGYLFLDSLGQKSLQTQSTEARSKQQTIPQNVQEKYLSRIGYFLKQGIFDLCAFVRHAVAKEVSGISLKELMSIDYVQGVLNAVRERVECGRMEMCQGPPTLPLVQYLLPGEKVPDIEVKTDEEEICDKLDKETRDILESPDFHLVLQESLERGFTRVMDTLADHYRLKMNAENPHIGLYEVTMPCAKLLPVLESVLDNMLCDAPNPFVQELLLLEQMKNLAANIYEAFSQEQLMSPG</sequence>
<keyword evidence="11" id="KW-0547">Nucleotide-binding</keyword>
<comment type="similarity">
    <text evidence="3">Belongs to the protein kinase superfamily. RIO-type Ser/Thr kinase family.</text>
</comment>
<evidence type="ECO:0000256" key="16">
    <source>
        <dbReference type="ARBA" id="ARBA00047899"/>
    </source>
</evidence>
<feature type="compositionally biased region" description="Acidic residues" evidence="23">
    <location>
        <begin position="49"/>
        <end position="64"/>
    </location>
</feature>
<evidence type="ECO:0000256" key="21">
    <source>
        <dbReference type="ARBA" id="ARBA00068838"/>
    </source>
</evidence>
<evidence type="ECO:0000256" key="18">
    <source>
        <dbReference type="ARBA" id="ARBA00049360"/>
    </source>
</evidence>
<keyword evidence="9" id="KW-0808">Transferase</keyword>
<dbReference type="InterPro" id="IPR018935">
    <property type="entry name" value="RIO_kinase_CS"/>
</dbReference>